<evidence type="ECO:0000259" key="4">
    <source>
        <dbReference type="PROSITE" id="PS50977"/>
    </source>
</evidence>
<comment type="caution">
    <text evidence="5">The sequence shown here is derived from an EMBL/GenBank/DDBJ whole genome shotgun (WGS) entry which is preliminary data.</text>
</comment>
<dbReference type="PANTHER" id="PTHR30055">
    <property type="entry name" value="HTH-TYPE TRANSCRIPTIONAL REGULATOR RUTR"/>
    <property type="match status" value="1"/>
</dbReference>
<keyword evidence="6" id="KW-1185">Reference proteome</keyword>
<dbReference type="PROSITE" id="PS50977">
    <property type="entry name" value="HTH_TETR_2"/>
    <property type="match status" value="1"/>
</dbReference>
<proteinExistence type="predicted"/>
<gene>
    <name evidence="5" type="ORF">EHYA_00113</name>
</gene>
<dbReference type="InterPro" id="IPR001647">
    <property type="entry name" value="HTH_TetR"/>
</dbReference>
<dbReference type="PANTHER" id="PTHR30055:SF239">
    <property type="entry name" value="TRANSCRIPTIONAL REGULATORY PROTEIN"/>
    <property type="match status" value="1"/>
</dbReference>
<dbReference type="Pfam" id="PF00440">
    <property type="entry name" value="TetR_N"/>
    <property type="match status" value="1"/>
</dbReference>
<dbReference type="Proteomes" id="UP000286931">
    <property type="component" value="Unassembled WGS sequence"/>
</dbReference>
<keyword evidence="1 2" id="KW-0238">DNA-binding</keyword>
<feature type="DNA-binding region" description="H-T-H motif" evidence="2">
    <location>
        <begin position="62"/>
        <end position="81"/>
    </location>
</feature>
<feature type="region of interest" description="Disordered" evidence="3">
    <location>
        <begin position="1"/>
        <end position="21"/>
    </location>
</feature>
<evidence type="ECO:0000313" key="6">
    <source>
        <dbReference type="Proteomes" id="UP000286931"/>
    </source>
</evidence>
<dbReference type="GO" id="GO:0000976">
    <property type="term" value="F:transcription cis-regulatory region binding"/>
    <property type="evidence" value="ECO:0007669"/>
    <property type="project" value="TreeGrafter"/>
</dbReference>
<dbReference type="SUPFAM" id="SSF46689">
    <property type="entry name" value="Homeodomain-like"/>
    <property type="match status" value="1"/>
</dbReference>
<dbReference type="InterPro" id="IPR050109">
    <property type="entry name" value="HTH-type_TetR-like_transc_reg"/>
</dbReference>
<evidence type="ECO:0000256" key="1">
    <source>
        <dbReference type="ARBA" id="ARBA00023125"/>
    </source>
</evidence>
<dbReference type="GO" id="GO:0003700">
    <property type="term" value="F:DNA-binding transcription factor activity"/>
    <property type="evidence" value="ECO:0007669"/>
    <property type="project" value="TreeGrafter"/>
</dbReference>
<dbReference type="Gene3D" id="1.10.357.10">
    <property type="entry name" value="Tetracycline Repressor, domain 2"/>
    <property type="match status" value="1"/>
</dbReference>
<dbReference type="AlphaFoldDB" id="A0A401YD05"/>
<feature type="domain" description="HTH tetR-type" evidence="4">
    <location>
        <begin position="39"/>
        <end position="99"/>
    </location>
</feature>
<accession>A0A401YD05</accession>
<organism evidence="5 6">
    <name type="scientific">Embleya hyalina</name>
    <dbReference type="NCBI Taxonomy" id="516124"/>
    <lineage>
        <taxon>Bacteria</taxon>
        <taxon>Bacillati</taxon>
        <taxon>Actinomycetota</taxon>
        <taxon>Actinomycetes</taxon>
        <taxon>Kitasatosporales</taxon>
        <taxon>Streptomycetaceae</taxon>
        <taxon>Embleya</taxon>
    </lineage>
</organism>
<evidence type="ECO:0000256" key="3">
    <source>
        <dbReference type="SAM" id="MobiDB-lite"/>
    </source>
</evidence>
<dbReference type="InterPro" id="IPR009057">
    <property type="entry name" value="Homeodomain-like_sf"/>
</dbReference>
<protein>
    <submittedName>
        <fullName evidence="5">TetR family transcriptional regulator</fullName>
    </submittedName>
</protein>
<name>A0A401YD05_9ACTN</name>
<sequence length="219" mass="24000">MPGAVHTMPYGRRPAPTSTTPCGGACGANERNHIVGVTRTPRGRWVEEGLRALAAGGPEAVRIEPLAQALGVSKGGFYGYFGNRGALLTEMLDTWERAVTEDVIARVEAGGGDARARLDRLFELASTSEGPVLGTTADLAIRDWARRDEAVAERLRRVDNRRMDYLRSLFTTFCADPGDVEVRCLLAFSLRIGMHFVAADQGPYTRAEVLLLTRKWLLR</sequence>
<dbReference type="EMBL" id="BIFH01000013">
    <property type="protein sequence ID" value="GCD92475.1"/>
    <property type="molecule type" value="Genomic_DNA"/>
</dbReference>
<reference evidence="5 6" key="1">
    <citation type="submission" date="2018-12" db="EMBL/GenBank/DDBJ databases">
        <title>Draft genome sequence of Embleya hyalina NBRC 13850T.</title>
        <authorList>
            <person name="Komaki H."/>
            <person name="Hosoyama A."/>
            <person name="Kimura A."/>
            <person name="Ichikawa N."/>
            <person name="Tamura T."/>
        </authorList>
    </citation>
    <scope>NUCLEOTIDE SEQUENCE [LARGE SCALE GENOMIC DNA]</scope>
    <source>
        <strain evidence="5 6">NBRC 13850</strain>
    </source>
</reference>
<evidence type="ECO:0000313" key="5">
    <source>
        <dbReference type="EMBL" id="GCD92475.1"/>
    </source>
</evidence>
<evidence type="ECO:0000256" key="2">
    <source>
        <dbReference type="PROSITE-ProRule" id="PRU00335"/>
    </source>
</evidence>